<dbReference type="Proteomes" id="UP000478052">
    <property type="component" value="Unassembled WGS sequence"/>
</dbReference>
<evidence type="ECO:0000313" key="2">
    <source>
        <dbReference type="Proteomes" id="UP000478052"/>
    </source>
</evidence>
<keyword evidence="2" id="KW-1185">Reference proteome</keyword>
<organism evidence="1 2">
    <name type="scientific">Aphis craccivora</name>
    <name type="common">Cowpea aphid</name>
    <dbReference type="NCBI Taxonomy" id="307492"/>
    <lineage>
        <taxon>Eukaryota</taxon>
        <taxon>Metazoa</taxon>
        <taxon>Ecdysozoa</taxon>
        <taxon>Arthropoda</taxon>
        <taxon>Hexapoda</taxon>
        <taxon>Insecta</taxon>
        <taxon>Pterygota</taxon>
        <taxon>Neoptera</taxon>
        <taxon>Paraneoptera</taxon>
        <taxon>Hemiptera</taxon>
        <taxon>Sternorrhyncha</taxon>
        <taxon>Aphidomorpha</taxon>
        <taxon>Aphidoidea</taxon>
        <taxon>Aphididae</taxon>
        <taxon>Aphidini</taxon>
        <taxon>Aphis</taxon>
        <taxon>Aphis</taxon>
    </lineage>
</organism>
<sequence length="153" mass="17918">MSARAVKNSCAAHVYYAKKYRQQFPELGCTTTVSNKFNIGEHDYLLPLLIDYLSYGGLIVPSYNFKAHIFRAERIFKKITKQKIPKGTGVVKQLLNKIMNRMSIEEKYRPVLHTFVKQRIFIRMKYANKHQQTLAAKRKASLQLKKLQKLRKL</sequence>
<protein>
    <submittedName>
        <fullName evidence="1">THAP domain-containing protein 1-like</fullName>
    </submittedName>
</protein>
<dbReference type="EMBL" id="VUJU01003573">
    <property type="protein sequence ID" value="KAF0757452.1"/>
    <property type="molecule type" value="Genomic_DNA"/>
</dbReference>
<comment type="caution">
    <text evidence="1">The sequence shown here is derived from an EMBL/GenBank/DDBJ whole genome shotgun (WGS) entry which is preliminary data.</text>
</comment>
<dbReference type="AlphaFoldDB" id="A0A6G0YKN6"/>
<dbReference type="OrthoDB" id="6618463at2759"/>
<reference evidence="1 2" key="1">
    <citation type="submission" date="2019-08" db="EMBL/GenBank/DDBJ databases">
        <title>Whole genome of Aphis craccivora.</title>
        <authorList>
            <person name="Voronova N.V."/>
            <person name="Shulinski R.S."/>
            <person name="Bandarenka Y.V."/>
            <person name="Zhorov D.G."/>
            <person name="Warner D."/>
        </authorList>
    </citation>
    <scope>NUCLEOTIDE SEQUENCE [LARGE SCALE GENOMIC DNA]</scope>
    <source>
        <strain evidence="1">180601</strain>
        <tissue evidence="1">Whole Body</tissue>
    </source>
</reference>
<proteinExistence type="predicted"/>
<name>A0A6G0YKN6_APHCR</name>
<gene>
    <name evidence="1" type="ORF">FWK35_00021474</name>
</gene>
<evidence type="ECO:0000313" key="1">
    <source>
        <dbReference type="EMBL" id="KAF0757452.1"/>
    </source>
</evidence>
<accession>A0A6G0YKN6</accession>